<evidence type="ECO:0000256" key="2">
    <source>
        <dbReference type="SAM" id="SignalP"/>
    </source>
</evidence>
<dbReference type="AlphaFoldDB" id="A0A0E0PU95"/>
<keyword evidence="1" id="KW-0863">Zinc-finger</keyword>
<name>A0A0E0PU95_ORYRU</name>
<dbReference type="GO" id="GO:0061630">
    <property type="term" value="F:ubiquitin protein ligase activity"/>
    <property type="evidence" value="ECO:0007669"/>
    <property type="project" value="TreeGrafter"/>
</dbReference>
<feature type="chain" id="PRO_5002370720" description="RING-type domain-containing protein" evidence="2">
    <location>
        <begin position="23"/>
        <end position="280"/>
    </location>
</feature>
<dbReference type="PANTHER" id="PTHR22765">
    <property type="entry name" value="RING FINGER AND PROTEASE ASSOCIATED DOMAIN-CONTAINING"/>
    <property type="match status" value="1"/>
</dbReference>
<feature type="signal peptide" evidence="2">
    <location>
        <begin position="1"/>
        <end position="22"/>
    </location>
</feature>
<keyword evidence="1" id="KW-0479">Metal-binding</keyword>
<keyword evidence="1" id="KW-0862">Zinc</keyword>
<proteinExistence type="predicted"/>
<reference evidence="5" key="1">
    <citation type="submission" date="2013-06" db="EMBL/GenBank/DDBJ databases">
        <authorList>
            <person name="Zhao Q."/>
        </authorList>
    </citation>
    <scope>NUCLEOTIDE SEQUENCE</scope>
    <source>
        <strain evidence="5">cv. W1943</strain>
    </source>
</reference>
<reference evidence="4" key="2">
    <citation type="submission" date="2015-06" db="UniProtKB">
        <authorList>
            <consortium name="EnsemblPlants"/>
        </authorList>
    </citation>
    <scope>IDENTIFICATION</scope>
</reference>
<evidence type="ECO:0000256" key="1">
    <source>
        <dbReference type="PROSITE-ProRule" id="PRU00175"/>
    </source>
</evidence>
<protein>
    <recommendedName>
        <fullName evidence="3">RING-type domain-containing protein</fullName>
    </recommendedName>
</protein>
<keyword evidence="5" id="KW-1185">Reference proteome</keyword>
<dbReference type="Gramene" id="ORUFI06G05270.1">
    <property type="protein sequence ID" value="ORUFI06G05270.1"/>
    <property type="gene ID" value="ORUFI06G05270"/>
</dbReference>
<dbReference type="InterPro" id="IPR013083">
    <property type="entry name" value="Znf_RING/FYVE/PHD"/>
</dbReference>
<dbReference type="PROSITE" id="PS50089">
    <property type="entry name" value="ZF_RING_2"/>
    <property type="match status" value="1"/>
</dbReference>
<sequence length="280" mass="30002">MEERYSYHPLLLLLHLLPQMAADHAAFPALARFLARKRTRTAIAMVIMAAMLPGVECARRRRLRQGGGAGADAAAAGGGTRRSSFCVHAAGHGGGQTCGGAAANHSGKQRSSVMELIHGWSLDSNAREAKERLDQKLRSQRESVIKRHHSTGSIKLNRGATGGGGGGGRSTATAAMGVQREVYSRKGVMRRLMRWSRLRWDAAEQAECAVCLDEFAAGDVLAHLPCGHRFHWACALPWLEAGAAPRSCPFCRAAVDTPPPPPPPACSLVFLRANQSVSLE</sequence>
<accession>A0A0E0PU95</accession>
<dbReference type="SUPFAM" id="SSF57850">
    <property type="entry name" value="RING/U-box"/>
    <property type="match status" value="1"/>
</dbReference>
<dbReference type="Pfam" id="PF13639">
    <property type="entry name" value="zf-RING_2"/>
    <property type="match status" value="1"/>
</dbReference>
<dbReference type="Gene3D" id="3.30.40.10">
    <property type="entry name" value="Zinc/RING finger domain, C3HC4 (zinc finger)"/>
    <property type="match status" value="1"/>
</dbReference>
<dbReference type="EnsemblPlants" id="ORUFI06G05270.1">
    <property type="protein sequence ID" value="ORUFI06G05270.1"/>
    <property type="gene ID" value="ORUFI06G05270"/>
</dbReference>
<evidence type="ECO:0000259" key="3">
    <source>
        <dbReference type="PROSITE" id="PS50089"/>
    </source>
</evidence>
<feature type="domain" description="RING-type" evidence="3">
    <location>
        <begin position="208"/>
        <end position="252"/>
    </location>
</feature>
<dbReference type="SMART" id="SM00184">
    <property type="entry name" value="RING"/>
    <property type="match status" value="1"/>
</dbReference>
<keyword evidence="2" id="KW-0732">Signal</keyword>
<organism evidence="4 5">
    <name type="scientific">Oryza rufipogon</name>
    <name type="common">Brownbeard rice</name>
    <name type="synonym">Asian wild rice</name>
    <dbReference type="NCBI Taxonomy" id="4529"/>
    <lineage>
        <taxon>Eukaryota</taxon>
        <taxon>Viridiplantae</taxon>
        <taxon>Streptophyta</taxon>
        <taxon>Embryophyta</taxon>
        <taxon>Tracheophyta</taxon>
        <taxon>Spermatophyta</taxon>
        <taxon>Magnoliopsida</taxon>
        <taxon>Liliopsida</taxon>
        <taxon>Poales</taxon>
        <taxon>Poaceae</taxon>
        <taxon>BOP clade</taxon>
        <taxon>Oryzoideae</taxon>
        <taxon>Oryzeae</taxon>
        <taxon>Oryzinae</taxon>
        <taxon>Oryza</taxon>
    </lineage>
</organism>
<dbReference type="PANTHER" id="PTHR22765:SF431">
    <property type="entry name" value="RING_U-BOX SUPERFAMILY PROTEIN"/>
    <property type="match status" value="1"/>
</dbReference>
<dbReference type="STRING" id="4529.A0A0E0PU95"/>
<dbReference type="GO" id="GO:0008270">
    <property type="term" value="F:zinc ion binding"/>
    <property type="evidence" value="ECO:0007669"/>
    <property type="project" value="UniProtKB-KW"/>
</dbReference>
<dbReference type="InterPro" id="IPR051826">
    <property type="entry name" value="E3_ubiquitin-ligase_domain"/>
</dbReference>
<dbReference type="CDD" id="cd16454">
    <property type="entry name" value="RING-H2_PA-TM-RING"/>
    <property type="match status" value="1"/>
</dbReference>
<dbReference type="InterPro" id="IPR001841">
    <property type="entry name" value="Znf_RING"/>
</dbReference>
<dbReference type="eggNOG" id="KOG0800">
    <property type="taxonomic scope" value="Eukaryota"/>
</dbReference>
<evidence type="ECO:0000313" key="5">
    <source>
        <dbReference type="Proteomes" id="UP000008022"/>
    </source>
</evidence>
<evidence type="ECO:0000313" key="4">
    <source>
        <dbReference type="EnsemblPlants" id="ORUFI06G05270.1"/>
    </source>
</evidence>
<dbReference type="Proteomes" id="UP000008022">
    <property type="component" value="Unassembled WGS sequence"/>
</dbReference>
<dbReference type="GO" id="GO:0006511">
    <property type="term" value="P:ubiquitin-dependent protein catabolic process"/>
    <property type="evidence" value="ECO:0007669"/>
    <property type="project" value="TreeGrafter"/>
</dbReference>
<dbReference type="HOGENOM" id="CLU_086815_0_0_1"/>
<dbReference type="OMA" id="MELIHGW"/>